<sequence length="121" mass="13699">MPRKKGNDGAGLGKPIAFRLSEADRAAYLEKVTLSGLTQSEFFRQAVLTNRTRVIARPVDSVERRRLLYIFNRTSQNLNQIARRANSDHTSGTLSEATYEQLLNQIQMISRYLKATLAKVD</sequence>
<evidence type="ECO:0000313" key="2">
    <source>
        <dbReference type="Proteomes" id="UP000295606"/>
    </source>
</evidence>
<dbReference type="Pfam" id="PF21983">
    <property type="entry name" value="NikA-like"/>
    <property type="match status" value="1"/>
</dbReference>
<dbReference type="AlphaFoldDB" id="A0A4V6PIM8"/>
<dbReference type="RefSeq" id="WP_133190792.1">
    <property type="nucleotide sequence ID" value="NZ_SMOD01000080.1"/>
</dbReference>
<proteinExistence type="predicted"/>
<name>A0A4V6PIM8_9BURK</name>
<reference evidence="1 2" key="1">
    <citation type="submission" date="2019-03" db="EMBL/GenBank/DDBJ databases">
        <title>Paraburkholderia sp. isolated from native Mimosa gymnas in Guartela State Park, Brazil.</title>
        <authorList>
            <person name="Paulitsch F."/>
            <person name="Hungria M."/>
            <person name="Delamuta J.R.M."/>
            <person name="Ribeiro R.A."/>
            <person name="Dall'Agnol R."/>
            <person name="Silva J.S.B."/>
        </authorList>
    </citation>
    <scope>NUCLEOTIDE SEQUENCE [LARGE SCALE GENOMIC DNA]</scope>
    <source>
        <strain evidence="1 2">CNPSo 3008</strain>
    </source>
</reference>
<comment type="caution">
    <text evidence="1">The sequence shown here is derived from an EMBL/GenBank/DDBJ whole genome shotgun (WGS) entry which is preliminary data.</text>
</comment>
<dbReference type="Proteomes" id="UP000295606">
    <property type="component" value="Unassembled WGS sequence"/>
</dbReference>
<gene>
    <name evidence="1" type="primary">mobC</name>
    <name evidence="1" type="ORF">E1N52_41720</name>
</gene>
<accession>A0A4V6PIM8</accession>
<evidence type="ECO:0000313" key="1">
    <source>
        <dbReference type="EMBL" id="TDG02074.1"/>
    </source>
</evidence>
<dbReference type="OrthoDB" id="8564148at2"/>
<organism evidence="1 2">
    <name type="scientific">Paraburkholderia guartelaensis</name>
    <dbReference type="NCBI Taxonomy" id="2546446"/>
    <lineage>
        <taxon>Bacteria</taxon>
        <taxon>Pseudomonadati</taxon>
        <taxon>Pseudomonadota</taxon>
        <taxon>Betaproteobacteria</taxon>
        <taxon>Burkholderiales</taxon>
        <taxon>Burkholderiaceae</taxon>
        <taxon>Paraburkholderia</taxon>
    </lineage>
</organism>
<dbReference type="InterPro" id="IPR053842">
    <property type="entry name" value="NikA-like"/>
</dbReference>
<dbReference type="EMBL" id="SMOD01000080">
    <property type="protein sequence ID" value="TDG02074.1"/>
    <property type="molecule type" value="Genomic_DNA"/>
</dbReference>
<protein>
    <submittedName>
        <fullName evidence="1">Plasmid mobilization relaxosome protein MobC</fullName>
    </submittedName>
</protein>